<gene>
    <name evidence="4" type="ORF">GCM10011585_02220</name>
</gene>
<dbReference type="AlphaFoldDB" id="A0A917H1G8"/>
<feature type="domain" description="TsaA-like" evidence="3">
    <location>
        <begin position="9"/>
        <end position="136"/>
    </location>
</feature>
<evidence type="ECO:0000256" key="2">
    <source>
        <dbReference type="ARBA" id="ARBA00033753"/>
    </source>
</evidence>
<dbReference type="Pfam" id="PF01980">
    <property type="entry name" value="TrmO_N"/>
    <property type="match status" value="1"/>
</dbReference>
<reference evidence="4" key="1">
    <citation type="journal article" date="2014" name="Int. J. Syst. Evol. Microbiol.">
        <title>Complete genome sequence of Corynebacterium casei LMG S-19264T (=DSM 44701T), isolated from a smear-ripened cheese.</title>
        <authorList>
            <consortium name="US DOE Joint Genome Institute (JGI-PGF)"/>
            <person name="Walter F."/>
            <person name="Albersmeier A."/>
            <person name="Kalinowski J."/>
            <person name="Ruckert C."/>
        </authorList>
    </citation>
    <scope>NUCLEOTIDE SEQUENCE</scope>
    <source>
        <strain evidence="4">CGMCC 1.12997</strain>
    </source>
</reference>
<dbReference type="PANTHER" id="PTHR12818">
    <property type="entry name" value="TRNA (ADENINE(37)-N6)-METHYLTRANSFERASE"/>
    <property type="match status" value="1"/>
</dbReference>
<dbReference type="EMBL" id="BMGT01000001">
    <property type="protein sequence ID" value="GGG64188.1"/>
    <property type="molecule type" value="Genomic_DNA"/>
</dbReference>
<dbReference type="SUPFAM" id="SSF118196">
    <property type="entry name" value="YaeB-like"/>
    <property type="match status" value="1"/>
</dbReference>
<comment type="similarity">
    <text evidence="2">Belongs to the tRNA methyltransferase O family.</text>
</comment>
<dbReference type="NCBIfam" id="TIGR00104">
    <property type="entry name" value="tRNA_TsaA"/>
    <property type="match status" value="1"/>
</dbReference>
<sequence length="136" mass="15040">MTDPVTYTLEPIGFVHSQLRRREDAPRQGNEDAPEAWLHLSIPFLPALKGLQTGAEIVVLTWLHLADRGSLEVHPRNDAHTPLTGVFATRSPDRPNPIGLHRVTVLEIDPGTGLRVQPLEAVDGTPILDIKPVWND</sequence>
<dbReference type="PANTHER" id="PTHR12818:SF0">
    <property type="entry name" value="TRNA (ADENINE(37)-N6)-METHYLTRANSFERASE"/>
    <property type="match status" value="1"/>
</dbReference>
<reference evidence="4" key="2">
    <citation type="submission" date="2020-09" db="EMBL/GenBank/DDBJ databases">
        <authorList>
            <person name="Sun Q."/>
            <person name="Zhou Y."/>
        </authorList>
    </citation>
    <scope>NUCLEOTIDE SEQUENCE</scope>
    <source>
        <strain evidence="4">CGMCC 1.12997</strain>
    </source>
</reference>
<evidence type="ECO:0000313" key="4">
    <source>
        <dbReference type="EMBL" id="GGG64188.1"/>
    </source>
</evidence>
<dbReference type="PROSITE" id="PS01318">
    <property type="entry name" value="TSAA_1"/>
    <property type="match status" value="1"/>
</dbReference>
<dbReference type="Gene3D" id="2.40.30.70">
    <property type="entry name" value="YaeB-like"/>
    <property type="match status" value="1"/>
</dbReference>
<evidence type="ECO:0000313" key="5">
    <source>
        <dbReference type="Proteomes" id="UP000647241"/>
    </source>
</evidence>
<dbReference type="Proteomes" id="UP000647241">
    <property type="component" value="Unassembled WGS sequence"/>
</dbReference>
<evidence type="ECO:0000259" key="3">
    <source>
        <dbReference type="PROSITE" id="PS51668"/>
    </source>
</evidence>
<dbReference type="InterPro" id="IPR036414">
    <property type="entry name" value="YaeB_N_sf"/>
</dbReference>
<dbReference type="PROSITE" id="PS51668">
    <property type="entry name" value="TSAA_2"/>
    <property type="match status" value="1"/>
</dbReference>
<keyword evidence="5" id="KW-1185">Reference proteome</keyword>
<dbReference type="InterPro" id="IPR036413">
    <property type="entry name" value="YaeB-like_sf"/>
</dbReference>
<keyword evidence="1" id="KW-0949">S-adenosyl-L-methionine</keyword>
<dbReference type="InterPro" id="IPR023370">
    <property type="entry name" value="TrmO-like_N"/>
</dbReference>
<dbReference type="CDD" id="cd09281">
    <property type="entry name" value="UPF0066"/>
    <property type="match status" value="1"/>
</dbReference>
<organism evidence="4 5">
    <name type="scientific">Edaphobacter dinghuensis</name>
    <dbReference type="NCBI Taxonomy" id="1560005"/>
    <lineage>
        <taxon>Bacteria</taxon>
        <taxon>Pseudomonadati</taxon>
        <taxon>Acidobacteriota</taxon>
        <taxon>Terriglobia</taxon>
        <taxon>Terriglobales</taxon>
        <taxon>Acidobacteriaceae</taxon>
        <taxon>Edaphobacter</taxon>
    </lineage>
</organism>
<name>A0A917H1G8_9BACT</name>
<evidence type="ECO:0000256" key="1">
    <source>
        <dbReference type="ARBA" id="ARBA00022691"/>
    </source>
</evidence>
<protein>
    <recommendedName>
        <fullName evidence="3">TsaA-like domain-containing protein</fullName>
    </recommendedName>
</protein>
<proteinExistence type="inferred from homology"/>
<accession>A0A917H1G8</accession>
<dbReference type="InterPro" id="IPR040372">
    <property type="entry name" value="YaeB-like"/>
</dbReference>
<comment type="caution">
    <text evidence="4">The sequence shown here is derived from an EMBL/GenBank/DDBJ whole genome shotgun (WGS) entry which is preliminary data.</text>
</comment>
<dbReference type="InterPro" id="IPR023368">
    <property type="entry name" value="UPF0066_cons_site"/>
</dbReference>